<gene>
    <name evidence="2" type="ORF">OK345_08165</name>
</gene>
<proteinExistence type="predicted"/>
<dbReference type="InterPro" id="IPR035965">
    <property type="entry name" value="PAS-like_dom_sf"/>
</dbReference>
<dbReference type="InterPro" id="IPR013655">
    <property type="entry name" value="PAS_fold_3"/>
</dbReference>
<organism evidence="2 3">
    <name type="scientific">Xanthomonas chitinilytica</name>
    <dbReference type="NCBI Taxonomy" id="2989819"/>
    <lineage>
        <taxon>Bacteria</taxon>
        <taxon>Pseudomonadati</taxon>
        <taxon>Pseudomonadota</taxon>
        <taxon>Gammaproteobacteria</taxon>
        <taxon>Lysobacterales</taxon>
        <taxon>Lysobacteraceae</taxon>
        <taxon>Xanthomonas</taxon>
    </lineage>
</organism>
<dbReference type="CDD" id="cd00130">
    <property type="entry name" value="PAS"/>
    <property type="match status" value="1"/>
</dbReference>
<dbReference type="Proteomes" id="UP001209922">
    <property type="component" value="Unassembled WGS sequence"/>
</dbReference>
<evidence type="ECO:0000259" key="1">
    <source>
        <dbReference type="PROSITE" id="PS50112"/>
    </source>
</evidence>
<dbReference type="RefSeq" id="WP_265127433.1">
    <property type="nucleotide sequence ID" value="NZ_JAPCHY010000005.1"/>
</dbReference>
<dbReference type="Gene3D" id="3.30.450.20">
    <property type="entry name" value="PAS domain"/>
    <property type="match status" value="1"/>
</dbReference>
<dbReference type="SMART" id="SM00091">
    <property type="entry name" value="PAS"/>
    <property type="match status" value="1"/>
</dbReference>
<dbReference type="EMBL" id="JAPCHY010000005">
    <property type="protein sequence ID" value="MCW4472476.1"/>
    <property type="molecule type" value="Genomic_DNA"/>
</dbReference>
<dbReference type="InterPro" id="IPR000014">
    <property type="entry name" value="PAS"/>
</dbReference>
<evidence type="ECO:0000313" key="2">
    <source>
        <dbReference type="EMBL" id="MCW4472476.1"/>
    </source>
</evidence>
<feature type="domain" description="PAS" evidence="1">
    <location>
        <begin position="51"/>
        <end position="86"/>
    </location>
</feature>
<dbReference type="NCBIfam" id="TIGR00229">
    <property type="entry name" value="sensory_box"/>
    <property type="match status" value="1"/>
</dbReference>
<keyword evidence="3" id="KW-1185">Reference proteome</keyword>
<sequence length="171" mass="19455">MAAPALTDMTPPAEPHRSAEFAFHDGSRRLLHWSEREVPYPDGRLIVSRTDLDGIITHANDAFVELSGYAREELIGAPHHILRHPEMPRAAFKDLWSTLLDGRKWHGYVKNLRKDGAHYWVYATALPNIRNGQVVGYSSVRRKPSRKRIEELLPLYRQWLEQEAAGNGGPA</sequence>
<dbReference type="Pfam" id="PF08447">
    <property type="entry name" value="PAS_3"/>
    <property type="match status" value="1"/>
</dbReference>
<accession>A0ABT3JVG6</accession>
<name>A0ABT3JVG6_9XANT</name>
<comment type="caution">
    <text evidence="2">The sequence shown here is derived from an EMBL/GenBank/DDBJ whole genome shotgun (WGS) entry which is preliminary data.</text>
</comment>
<protein>
    <submittedName>
        <fullName evidence="2">PAS domain-containing protein</fullName>
    </submittedName>
</protein>
<dbReference type="PROSITE" id="PS50112">
    <property type="entry name" value="PAS"/>
    <property type="match status" value="1"/>
</dbReference>
<dbReference type="SUPFAM" id="SSF55785">
    <property type="entry name" value="PYP-like sensor domain (PAS domain)"/>
    <property type="match status" value="1"/>
</dbReference>
<reference evidence="2 3" key="1">
    <citation type="submission" date="2022-10" db="EMBL/GenBank/DDBJ databases">
        <title>Xanthomonas sp. H13-6.</title>
        <authorList>
            <person name="Liu X."/>
            <person name="Deng Z."/>
            <person name="Jiang Y."/>
            <person name="Yu T."/>
            <person name="Ai J."/>
        </authorList>
    </citation>
    <scope>NUCLEOTIDE SEQUENCE [LARGE SCALE GENOMIC DNA]</scope>
    <source>
        <strain evidence="2 3">H13-6</strain>
    </source>
</reference>
<evidence type="ECO:0000313" key="3">
    <source>
        <dbReference type="Proteomes" id="UP001209922"/>
    </source>
</evidence>